<keyword evidence="3" id="KW-1185">Reference proteome</keyword>
<evidence type="ECO:0008006" key="4">
    <source>
        <dbReference type="Google" id="ProtNLM"/>
    </source>
</evidence>
<protein>
    <recommendedName>
        <fullName evidence="4">Proline-rich nuclear receptor coactivator</fullName>
    </recommendedName>
</protein>
<organism evidence="2 3">
    <name type="scientific">Larinioides sclopetarius</name>
    <dbReference type="NCBI Taxonomy" id="280406"/>
    <lineage>
        <taxon>Eukaryota</taxon>
        <taxon>Metazoa</taxon>
        <taxon>Ecdysozoa</taxon>
        <taxon>Arthropoda</taxon>
        <taxon>Chelicerata</taxon>
        <taxon>Arachnida</taxon>
        <taxon>Araneae</taxon>
        <taxon>Araneomorphae</taxon>
        <taxon>Entelegynae</taxon>
        <taxon>Araneoidea</taxon>
        <taxon>Araneidae</taxon>
        <taxon>Larinioides</taxon>
    </lineage>
</organism>
<evidence type="ECO:0000313" key="3">
    <source>
        <dbReference type="Proteomes" id="UP001497382"/>
    </source>
</evidence>
<name>A0AAV1ZRA4_9ARAC</name>
<feature type="compositionally biased region" description="Polar residues" evidence="1">
    <location>
        <begin position="78"/>
        <end position="89"/>
    </location>
</feature>
<dbReference type="AlphaFoldDB" id="A0AAV1ZRA4"/>
<gene>
    <name evidence="2" type="ORF">LARSCL_LOCUS6635</name>
</gene>
<dbReference type="InterPro" id="IPR026780">
    <property type="entry name" value="PNRC1/2"/>
</dbReference>
<dbReference type="Proteomes" id="UP001497382">
    <property type="component" value="Unassembled WGS sequence"/>
</dbReference>
<reference evidence="2 3" key="1">
    <citation type="submission" date="2024-04" db="EMBL/GenBank/DDBJ databases">
        <authorList>
            <person name="Rising A."/>
            <person name="Reimegard J."/>
            <person name="Sonavane S."/>
            <person name="Akerstrom W."/>
            <person name="Nylinder S."/>
            <person name="Hedman E."/>
            <person name="Kallberg Y."/>
        </authorList>
    </citation>
    <scope>NUCLEOTIDE SEQUENCE [LARGE SCALE GENOMIC DNA]</scope>
</reference>
<proteinExistence type="predicted"/>
<dbReference type="EMBL" id="CAXIEN010000064">
    <property type="protein sequence ID" value="CAL1272882.1"/>
    <property type="molecule type" value="Genomic_DNA"/>
</dbReference>
<evidence type="ECO:0000256" key="1">
    <source>
        <dbReference type="SAM" id="MobiDB-lite"/>
    </source>
</evidence>
<comment type="caution">
    <text evidence="2">The sequence shown here is derived from an EMBL/GenBank/DDBJ whole genome shotgun (WGS) entry which is preliminary data.</text>
</comment>
<accession>A0AAV1ZRA4</accession>
<sequence>MMETIDGGCNYMKIVQHGVHLNLNSALCSLVTPPRRTMKTKKRMSTPVDIPQLDFQSPPPPCRAPENRSRSLPKGSATRYSPSRLSPSQLDGIDGFYAGAKFWKRPPPTELPKPPNHWVSDRENKFGSEEQSCIEMTNTLKVLLKVQS</sequence>
<evidence type="ECO:0000313" key="2">
    <source>
        <dbReference type="EMBL" id="CAL1272882.1"/>
    </source>
</evidence>
<dbReference type="PANTHER" id="PTHR15405">
    <property type="entry name" value="PROLINE-RICH NUCLEAR RECEPTOR COACTIVATOR"/>
    <property type="match status" value="1"/>
</dbReference>
<feature type="region of interest" description="Disordered" evidence="1">
    <location>
        <begin position="38"/>
        <end position="90"/>
    </location>
</feature>